<evidence type="ECO:0000256" key="3">
    <source>
        <dbReference type="ARBA" id="ARBA00022448"/>
    </source>
</evidence>
<comment type="subcellular location">
    <subcellularLocation>
        <location evidence="1">Cell outer membrane</location>
    </subcellularLocation>
</comment>
<organism evidence="8 9">
    <name type="scientific">Sulfurospirillum barnesii (strain ATCC 700032 / DSM 10660 / SES-3)</name>
    <dbReference type="NCBI Taxonomy" id="760154"/>
    <lineage>
        <taxon>Bacteria</taxon>
        <taxon>Pseudomonadati</taxon>
        <taxon>Campylobacterota</taxon>
        <taxon>Epsilonproteobacteria</taxon>
        <taxon>Campylobacterales</taxon>
        <taxon>Sulfurospirillaceae</taxon>
        <taxon>Sulfurospirillum</taxon>
    </lineage>
</organism>
<dbReference type="PANTHER" id="PTHR30026">
    <property type="entry name" value="OUTER MEMBRANE PROTEIN TOLC"/>
    <property type="match status" value="1"/>
</dbReference>
<dbReference type="GO" id="GO:0015562">
    <property type="term" value="F:efflux transmembrane transporter activity"/>
    <property type="evidence" value="ECO:0007669"/>
    <property type="project" value="InterPro"/>
</dbReference>
<dbReference type="PANTHER" id="PTHR30026:SF20">
    <property type="entry name" value="OUTER MEMBRANE PROTEIN TOLC"/>
    <property type="match status" value="1"/>
</dbReference>
<evidence type="ECO:0000256" key="6">
    <source>
        <dbReference type="ARBA" id="ARBA00023136"/>
    </source>
</evidence>
<accession>I3XVK5</accession>
<evidence type="ECO:0000256" key="5">
    <source>
        <dbReference type="ARBA" id="ARBA00022692"/>
    </source>
</evidence>
<evidence type="ECO:0000256" key="1">
    <source>
        <dbReference type="ARBA" id="ARBA00004442"/>
    </source>
</evidence>
<dbReference type="KEGG" id="sba:Sulba_0672"/>
<dbReference type="AlphaFoldDB" id="I3XVK5"/>
<evidence type="ECO:0000313" key="9">
    <source>
        <dbReference type="Proteomes" id="UP000006176"/>
    </source>
</evidence>
<reference evidence="8 9" key="1">
    <citation type="submission" date="2012-06" db="EMBL/GenBank/DDBJ databases">
        <title>Complete sequence of Sulfurospirillum barnesii SES-3.</title>
        <authorList>
            <consortium name="US DOE Joint Genome Institute"/>
            <person name="Lucas S."/>
            <person name="Han J."/>
            <person name="Lapidus A."/>
            <person name="Cheng J.-F."/>
            <person name="Goodwin L."/>
            <person name="Pitluck S."/>
            <person name="Peters L."/>
            <person name="Ovchinnikova G."/>
            <person name="Lu M."/>
            <person name="Detter J.C."/>
            <person name="Han C."/>
            <person name="Tapia R."/>
            <person name="Land M."/>
            <person name="Hauser L."/>
            <person name="Kyrpides N."/>
            <person name="Ivanova N."/>
            <person name="Pagani I."/>
            <person name="Stolz J."/>
            <person name="Arkin A."/>
            <person name="Dehal P."/>
            <person name="Oremland R."/>
            <person name="Saltikov C."/>
            <person name="Basu P."/>
            <person name="Hollibaugh J."/>
            <person name="Newman D."/>
            <person name="Stolyar S."/>
            <person name="Hazen T."/>
            <person name="Woyke T."/>
        </authorList>
    </citation>
    <scope>NUCLEOTIDE SEQUENCE [LARGE SCALE GENOMIC DNA]</scope>
    <source>
        <strain evidence="9">ATCC 700032 / DSM 10660 / SES-3</strain>
    </source>
</reference>
<comment type="similarity">
    <text evidence="2">Belongs to the outer membrane factor (OMF) (TC 1.B.17) family.</text>
</comment>
<keyword evidence="7" id="KW-0998">Cell outer membrane</keyword>
<dbReference type="SUPFAM" id="SSF56954">
    <property type="entry name" value="Outer membrane efflux proteins (OEP)"/>
    <property type="match status" value="1"/>
</dbReference>
<sequence>MKMFVYLCFVVTVSFATSPLSLHDALEKLKSNNHEIDIAKRDEHISALEAEVATASSLGSLDLSHNLLRSNDALNIFGYKLQSREARFTDFGFRQLDMSNPNYDAKPSDLNEPPSRNHFSTQLTYSLPLYSGGKISYYKKITKALHHLSTLTREETSLQKQYEVKKTFYDIALVKDYITDLAFIEKTMQKLYTKAAALREEGYAKKVDLLEIETRLAEVGRHYESAKANEAMLYHYLSFLLDETVSEIITPTIETLSFEIHEEAILNDNIRVKQAAQNLEISKMNIALEESAYYPQIGAFVQYGSADNHWMNDFSKNDAYTVGVQIKWNLFNGGADKANVEKARVHNLKAQQAFILSQKSLLLHVKQLQTKLHTYVYEIKSLKKEVELAQMIYENYAGRYEQKLLSIHEVMLKQTEALQAVLKLKEAQNAHNDTIFELEKIARSTD</sequence>
<dbReference type="Proteomes" id="UP000006176">
    <property type="component" value="Chromosome"/>
</dbReference>
<dbReference type="GO" id="GO:1990281">
    <property type="term" value="C:efflux pump complex"/>
    <property type="evidence" value="ECO:0007669"/>
    <property type="project" value="TreeGrafter"/>
</dbReference>
<evidence type="ECO:0000256" key="7">
    <source>
        <dbReference type="ARBA" id="ARBA00023237"/>
    </source>
</evidence>
<dbReference type="STRING" id="760154.Sulba_0672"/>
<dbReference type="GO" id="GO:0009279">
    <property type="term" value="C:cell outer membrane"/>
    <property type="evidence" value="ECO:0007669"/>
    <property type="project" value="UniProtKB-SubCell"/>
</dbReference>
<dbReference type="Gene3D" id="1.20.1600.10">
    <property type="entry name" value="Outer membrane efflux proteins (OEP)"/>
    <property type="match status" value="1"/>
</dbReference>
<evidence type="ECO:0000313" key="8">
    <source>
        <dbReference type="EMBL" id="AFL67979.1"/>
    </source>
</evidence>
<dbReference type="GO" id="GO:0015288">
    <property type="term" value="F:porin activity"/>
    <property type="evidence" value="ECO:0007669"/>
    <property type="project" value="TreeGrafter"/>
</dbReference>
<dbReference type="Pfam" id="PF02321">
    <property type="entry name" value="OEP"/>
    <property type="match status" value="1"/>
</dbReference>
<dbReference type="OrthoDB" id="5372171at2"/>
<keyword evidence="6" id="KW-0472">Membrane</keyword>
<protein>
    <submittedName>
        <fullName evidence="8">Outer membrane protein</fullName>
    </submittedName>
</protein>
<proteinExistence type="inferred from homology"/>
<gene>
    <name evidence="8" type="ordered locus">Sulba_0672</name>
</gene>
<dbReference type="RefSeq" id="WP_014768859.1">
    <property type="nucleotide sequence ID" value="NC_018002.1"/>
</dbReference>
<dbReference type="EMBL" id="CP003333">
    <property type="protein sequence ID" value="AFL67979.1"/>
    <property type="molecule type" value="Genomic_DNA"/>
</dbReference>
<name>I3XVK5_SULBS</name>
<keyword evidence="5" id="KW-0812">Transmembrane</keyword>
<keyword evidence="3" id="KW-0813">Transport</keyword>
<evidence type="ECO:0000256" key="4">
    <source>
        <dbReference type="ARBA" id="ARBA00022452"/>
    </source>
</evidence>
<keyword evidence="9" id="KW-1185">Reference proteome</keyword>
<dbReference type="InterPro" id="IPR051906">
    <property type="entry name" value="TolC-like"/>
</dbReference>
<dbReference type="PATRIC" id="fig|760154.4.peg.670"/>
<keyword evidence="4" id="KW-1134">Transmembrane beta strand</keyword>
<evidence type="ECO:0000256" key="2">
    <source>
        <dbReference type="ARBA" id="ARBA00007613"/>
    </source>
</evidence>
<dbReference type="eggNOG" id="COG1538">
    <property type="taxonomic scope" value="Bacteria"/>
</dbReference>
<dbReference type="HOGENOM" id="CLU_012817_10_3_7"/>
<dbReference type="InterPro" id="IPR003423">
    <property type="entry name" value="OMP_efflux"/>
</dbReference>